<feature type="transmembrane region" description="Helical" evidence="1">
    <location>
        <begin position="79"/>
        <end position="98"/>
    </location>
</feature>
<keyword evidence="1" id="KW-0812">Transmembrane</keyword>
<dbReference type="EMBL" id="MHWP01000010">
    <property type="protein sequence ID" value="OHB10716.1"/>
    <property type="molecule type" value="Genomic_DNA"/>
</dbReference>
<name>A0A1G2UMU3_9BACT</name>
<evidence type="ECO:0000313" key="2">
    <source>
        <dbReference type="EMBL" id="OHB10716.1"/>
    </source>
</evidence>
<proteinExistence type="predicted"/>
<dbReference type="Pfam" id="PF18895">
    <property type="entry name" value="T4SS_pilin"/>
    <property type="match status" value="1"/>
</dbReference>
<dbReference type="STRING" id="1802772.A3H60_00880"/>
<keyword evidence="1" id="KW-1133">Transmembrane helix</keyword>
<reference evidence="2 3" key="1">
    <citation type="journal article" date="2016" name="Nat. Commun.">
        <title>Thousands of microbial genomes shed light on interconnected biogeochemical processes in an aquifer system.</title>
        <authorList>
            <person name="Anantharaman K."/>
            <person name="Brown C.T."/>
            <person name="Hug L.A."/>
            <person name="Sharon I."/>
            <person name="Castelle C.J."/>
            <person name="Probst A.J."/>
            <person name="Thomas B.C."/>
            <person name="Singh A."/>
            <person name="Wilkins M.J."/>
            <person name="Karaoz U."/>
            <person name="Brodie E.L."/>
            <person name="Williams K.H."/>
            <person name="Hubbard S.S."/>
            <person name="Banfield J.F."/>
        </authorList>
    </citation>
    <scope>NUCLEOTIDE SEQUENCE [LARGE SCALE GENOMIC DNA]</scope>
</reference>
<protein>
    <submittedName>
        <fullName evidence="2">Uncharacterized protein</fullName>
    </submittedName>
</protein>
<keyword evidence="1" id="KW-0472">Membrane</keyword>
<evidence type="ECO:0000313" key="3">
    <source>
        <dbReference type="Proteomes" id="UP000177202"/>
    </source>
</evidence>
<sequence length="109" mass="12040">MNDILAQSFNLIVCDGVTVPCTFAKLIELLRNLITALVYISTLLAAMAFAYAGFKLLTSGGSESSRKEATDIFVKVLKGYLWILFAWLIVYTISSTLLNPQFRSILSNP</sequence>
<evidence type="ECO:0000256" key="1">
    <source>
        <dbReference type="SAM" id="Phobius"/>
    </source>
</evidence>
<dbReference type="InterPro" id="IPR043993">
    <property type="entry name" value="T4SS_pilin"/>
</dbReference>
<dbReference type="AlphaFoldDB" id="A0A1G2UMU3"/>
<organism evidence="2 3">
    <name type="scientific">Candidatus Zambryskibacteria bacterium RIFCSPLOWO2_02_FULL_44_12b</name>
    <dbReference type="NCBI Taxonomy" id="1802772"/>
    <lineage>
        <taxon>Bacteria</taxon>
        <taxon>Candidatus Zambryskiibacteriota</taxon>
    </lineage>
</organism>
<comment type="caution">
    <text evidence="2">The sequence shown here is derived from an EMBL/GenBank/DDBJ whole genome shotgun (WGS) entry which is preliminary data.</text>
</comment>
<dbReference type="Proteomes" id="UP000177202">
    <property type="component" value="Unassembled WGS sequence"/>
</dbReference>
<accession>A0A1G2UMU3</accession>
<gene>
    <name evidence="2" type="ORF">A3H60_00880</name>
</gene>
<feature type="transmembrane region" description="Helical" evidence="1">
    <location>
        <begin position="36"/>
        <end position="58"/>
    </location>
</feature>